<keyword evidence="2" id="KW-1133">Transmembrane helix</keyword>
<organism evidence="3 4">
    <name type="scientific">Brevibacterium antiquum</name>
    <dbReference type="NCBI Taxonomy" id="234835"/>
    <lineage>
        <taxon>Bacteria</taxon>
        <taxon>Bacillati</taxon>
        <taxon>Actinomycetota</taxon>
        <taxon>Actinomycetes</taxon>
        <taxon>Micrococcales</taxon>
        <taxon>Brevibacteriaceae</taxon>
        <taxon>Brevibacterium</taxon>
    </lineage>
</organism>
<keyword evidence="2" id="KW-0472">Membrane</keyword>
<feature type="compositionally biased region" description="Polar residues" evidence="1">
    <location>
        <begin position="8"/>
        <end position="21"/>
    </location>
</feature>
<keyword evidence="4" id="KW-1185">Reference proteome</keyword>
<sequence length="105" mass="11933">MRGRRSKANGTETDESTTSLSIDLGDVGEDTRPAKRPWLGKRLWMRFTHLLGAWWDQWLETMPRDDDAPKGLPRWLHGLRGRLIMGAATIVVLLGWLIVIVLVVT</sequence>
<evidence type="ECO:0000256" key="1">
    <source>
        <dbReference type="SAM" id="MobiDB-lite"/>
    </source>
</evidence>
<dbReference type="RefSeq" id="WP_101644176.1">
    <property type="nucleotide sequence ID" value="NZ_FXZE01000015.1"/>
</dbReference>
<evidence type="ECO:0000313" key="3">
    <source>
        <dbReference type="EMBL" id="SMX96839.1"/>
    </source>
</evidence>
<feature type="region of interest" description="Disordered" evidence="1">
    <location>
        <begin position="1"/>
        <end position="32"/>
    </location>
</feature>
<keyword evidence="2" id="KW-0812">Transmembrane</keyword>
<dbReference type="EMBL" id="FXZE01000015">
    <property type="protein sequence ID" value="SMX96839.1"/>
    <property type="molecule type" value="Genomic_DNA"/>
</dbReference>
<feature type="transmembrane region" description="Helical" evidence="2">
    <location>
        <begin position="83"/>
        <end position="104"/>
    </location>
</feature>
<accession>A0A2H1KB11</accession>
<evidence type="ECO:0000256" key="2">
    <source>
        <dbReference type="SAM" id="Phobius"/>
    </source>
</evidence>
<reference evidence="4" key="1">
    <citation type="submission" date="2017-03" db="EMBL/GenBank/DDBJ databases">
        <authorList>
            <person name="Monnet C."/>
        </authorList>
    </citation>
    <scope>NUCLEOTIDE SEQUENCE [LARGE SCALE GENOMIC DNA]</scope>
    <source>
        <strain evidence="4">P10</strain>
    </source>
</reference>
<protein>
    <submittedName>
        <fullName evidence="3">Uncharacterized protein</fullName>
    </submittedName>
</protein>
<gene>
    <name evidence="3" type="ORF">BANT10_02876</name>
</gene>
<proteinExistence type="predicted"/>
<name>A0A2H1KB11_9MICO</name>
<dbReference type="Proteomes" id="UP000234342">
    <property type="component" value="Unassembled WGS sequence"/>
</dbReference>
<evidence type="ECO:0000313" key="4">
    <source>
        <dbReference type="Proteomes" id="UP000234342"/>
    </source>
</evidence>
<dbReference type="AlphaFoldDB" id="A0A2H1KB11"/>